<dbReference type="Proteomes" id="UP001061070">
    <property type="component" value="Unassembled WGS sequence"/>
</dbReference>
<dbReference type="InterPro" id="IPR003735">
    <property type="entry name" value="Metal_Tscrpt_repr"/>
</dbReference>
<evidence type="ECO:0000313" key="2">
    <source>
        <dbReference type="EMBL" id="GBR16643.1"/>
    </source>
</evidence>
<comment type="caution">
    <text evidence="2">The sequence shown here is derived from an EMBL/GenBank/DDBJ whole genome shotgun (WGS) entry which is preliminary data.</text>
</comment>
<evidence type="ECO:0000256" key="1">
    <source>
        <dbReference type="ARBA" id="ARBA00005260"/>
    </source>
</evidence>
<organism evidence="2 3">
    <name type="scientific">Gluconobacter frateurii NRIC 0228</name>
    <dbReference type="NCBI Taxonomy" id="1307946"/>
    <lineage>
        <taxon>Bacteria</taxon>
        <taxon>Pseudomonadati</taxon>
        <taxon>Pseudomonadota</taxon>
        <taxon>Alphaproteobacteria</taxon>
        <taxon>Acetobacterales</taxon>
        <taxon>Acetobacteraceae</taxon>
        <taxon>Gluconobacter</taxon>
    </lineage>
</organism>
<dbReference type="Gene3D" id="1.20.58.1000">
    <property type="entry name" value="Metal-sensitive repressor, helix protomer"/>
    <property type="match status" value="1"/>
</dbReference>
<comment type="similarity">
    <text evidence="1">Belongs to the FrmR/RcnR family.</text>
</comment>
<accession>A0ABQ0QF60</accession>
<sequence>MTNETHVQILQRLKQAHGHLAKILEMMNEKRPCGELVQQIQAVESTIHNAKRRLIQDHLEHCVVDEVADGTMNRETAIREFAALAKYL</sequence>
<keyword evidence="3" id="KW-1185">Reference proteome</keyword>
<dbReference type="RefSeq" id="WP_063903826.1">
    <property type="nucleotide sequence ID" value="NZ_BAQW01000013.1"/>
</dbReference>
<dbReference type="EMBL" id="BAQW01000013">
    <property type="protein sequence ID" value="GBR16643.1"/>
    <property type="molecule type" value="Genomic_DNA"/>
</dbReference>
<evidence type="ECO:0008006" key="4">
    <source>
        <dbReference type="Google" id="ProtNLM"/>
    </source>
</evidence>
<name>A0ABQ0QF60_9PROT</name>
<protein>
    <recommendedName>
        <fullName evidence="4">Metal resistance protein</fullName>
    </recommendedName>
</protein>
<dbReference type="InterPro" id="IPR038390">
    <property type="entry name" value="Metal_Tscrpt_repr_sf"/>
</dbReference>
<gene>
    <name evidence="2" type="ORF">AA0228_2826</name>
</gene>
<dbReference type="Pfam" id="PF02583">
    <property type="entry name" value="Trns_repr_metal"/>
    <property type="match status" value="1"/>
</dbReference>
<proteinExistence type="inferred from homology"/>
<reference evidence="2" key="1">
    <citation type="submission" date="2013-04" db="EMBL/GenBank/DDBJ databases">
        <title>The genome sequencing project of 58 acetic acid bacteria.</title>
        <authorList>
            <person name="Okamoto-Kainuma A."/>
            <person name="Ishikawa M."/>
            <person name="Umino S."/>
            <person name="Koizumi Y."/>
            <person name="Shiwa Y."/>
            <person name="Yoshikawa H."/>
            <person name="Matsutani M."/>
            <person name="Matsushita K."/>
        </authorList>
    </citation>
    <scope>NUCLEOTIDE SEQUENCE</scope>
    <source>
        <strain evidence="2">NRIC 0228</strain>
    </source>
</reference>
<dbReference type="PANTHER" id="PTHR33677">
    <property type="entry name" value="TRANSCRIPTIONAL REPRESSOR FRMR-RELATED"/>
    <property type="match status" value="1"/>
</dbReference>
<evidence type="ECO:0000313" key="3">
    <source>
        <dbReference type="Proteomes" id="UP001061070"/>
    </source>
</evidence>